<organism evidence="3 4">
    <name type="scientific">Breznakiella homolactica</name>
    <dbReference type="NCBI Taxonomy" id="2798577"/>
    <lineage>
        <taxon>Bacteria</taxon>
        <taxon>Pseudomonadati</taxon>
        <taxon>Spirochaetota</taxon>
        <taxon>Spirochaetia</taxon>
        <taxon>Spirochaetales</taxon>
        <taxon>Breznakiellaceae</taxon>
        <taxon>Breznakiella</taxon>
    </lineage>
</organism>
<dbReference type="AlphaFoldDB" id="A0A7T7XJZ4"/>
<dbReference type="Pfam" id="PF03795">
    <property type="entry name" value="YCII"/>
    <property type="match status" value="1"/>
</dbReference>
<evidence type="ECO:0000256" key="1">
    <source>
        <dbReference type="ARBA" id="ARBA00007689"/>
    </source>
</evidence>
<protein>
    <recommendedName>
        <fullName evidence="2">YCII-related domain-containing protein</fullName>
    </recommendedName>
</protein>
<accession>A0A7T7XJZ4</accession>
<reference evidence="3" key="1">
    <citation type="submission" date="2021-01" db="EMBL/GenBank/DDBJ databases">
        <title>Description of Breznakiella homolactica.</title>
        <authorList>
            <person name="Song Y."/>
            <person name="Brune A."/>
        </authorList>
    </citation>
    <scope>NUCLEOTIDE SEQUENCE</scope>
    <source>
        <strain evidence="3">RmG30</strain>
    </source>
</reference>
<name>A0A7T7XJZ4_9SPIR</name>
<dbReference type="KEGG" id="bhc:JFL75_11810"/>
<proteinExistence type="inferred from homology"/>
<evidence type="ECO:0000259" key="2">
    <source>
        <dbReference type="Pfam" id="PF03795"/>
    </source>
</evidence>
<dbReference type="InterPro" id="IPR011008">
    <property type="entry name" value="Dimeric_a/b-barrel"/>
</dbReference>
<dbReference type="InterPro" id="IPR005545">
    <property type="entry name" value="YCII"/>
</dbReference>
<evidence type="ECO:0000313" key="3">
    <source>
        <dbReference type="EMBL" id="QQO07632.1"/>
    </source>
</evidence>
<feature type="domain" description="YCII-related" evidence="2">
    <location>
        <begin position="16"/>
        <end position="93"/>
    </location>
</feature>
<dbReference type="Gene3D" id="3.30.70.1060">
    <property type="entry name" value="Dimeric alpha+beta barrel"/>
    <property type="match status" value="1"/>
</dbReference>
<dbReference type="Proteomes" id="UP000595917">
    <property type="component" value="Chromosome"/>
</dbReference>
<dbReference type="PANTHER" id="PTHR37828">
    <property type="entry name" value="GSR2449 PROTEIN"/>
    <property type="match status" value="1"/>
</dbReference>
<gene>
    <name evidence="3" type="ORF">JFL75_11810</name>
</gene>
<comment type="similarity">
    <text evidence="1">Belongs to the YciI family.</text>
</comment>
<evidence type="ECO:0000313" key="4">
    <source>
        <dbReference type="Proteomes" id="UP000595917"/>
    </source>
</evidence>
<dbReference type="SUPFAM" id="SSF54909">
    <property type="entry name" value="Dimeric alpha+beta barrel"/>
    <property type="match status" value="1"/>
</dbReference>
<keyword evidence="4" id="KW-1185">Reference proteome</keyword>
<dbReference type="EMBL" id="CP067089">
    <property type="protein sequence ID" value="QQO07632.1"/>
    <property type="molecule type" value="Genomic_DNA"/>
</dbReference>
<dbReference type="PANTHER" id="PTHR37828:SF1">
    <property type="entry name" value="YCII-RELATED DOMAIN-CONTAINING PROTEIN"/>
    <property type="match status" value="1"/>
</dbReference>
<dbReference type="RefSeq" id="WP_215624938.1">
    <property type="nucleotide sequence ID" value="NZ_CP067089.2"/>
</dbReference>
<sequence length="112" mass="12934">MENRTKSKFLVIYQDLNYDIPFTPELSDELTKKHVEHCRDLDSRGILFLCGPVMGEEKGMFILSAESLEEAEDCVNRDPFIINKCYKSYVINEIEEANAGNNYLLEKYLSGE</sequence>